<feature type="binding site" evidence="5">
    <location>
        <position position="129"/>
    </location>
    <ligand>
        <name>Mg(2+)</name>
        <dbReference type="ChEBI" id="CHEBI:18420"/>
    </ligand>
</feature>
<dbReference type="Pfam" id="PF03328">
    <property type="entry name" value="HpcH_HpaI"/>
    <property type="match status" value="1"/>
</dbReference>
<accession>A0A521FEX5</accession>
<feature type="domain" description="HpcH/HpaI aldolase/citrate lyase" evidence="7">
    <location>
        <begin position="5"/>
        <end position="227"/>
    </location>
</feature>
<feature type="binding site" evidence="4">
    <location>
        <position position="129"/>
    </location>
    <ligand>
        <name>substrate</name>
    </ligand>
</feature>
<keyword evidence="3 5" id="KW-0460">Magnesium</keyword>
<reference evidence="8 9" key="1">
    <citation type="submission" date="2017-05" db="EMBL/GenBank/DDBJ databases">
        <authorList>
            <person name="Varghese N."/>
            <person name="Submissions S."/>
        </authorList>
    </citation>
    <scope>NUCLEOTIDE SEQUENCE [LARGE SCALE GENOMIC DNA]</scope>
    <source>
        <strain evidence="8 9">DSM 46834</strain>
    </source>
</reference>
<keyword evidence="8" id="KW-0456">Lyase</keyword>
<evidence type="ECO:0000259" key="7">
    <source>
        <dbReference type="Pfam" id="PF03328"/>
    </source>
</evidence>
<dbReference type="PANTHER" id="PTHR32308:SF0">
    <property type="entry name" value="HPCH_HPAI ALDOLASE_CITRATE LYASE DOMAIN-CONTAINING PROTEIN"/>
    <property type="match status" value="1"/>
</dbReference>
<keyword evidence="2 5" id="KW-0479">Metal-binding</keyword>
<evidence type="ECO:0000256" key="5">
    <source>
        <dbReference type="PIRSR" id="PIRSR015582-2"/>
    </source>
</evidence>
<dbReference type="EMBL" id="FXTJ01000008">
    <property type="protein sequence ID" value="SMO94645.1"/>
    <property type="molecule type" value="Genomic_DNA"/>
</dbReference>
<organism evidence="8 9">
    <name type="scientific">Geodermatophilus aquaeductus</name>
    <dbReference type="NCBI Taxonomy" id="1564161"/>
    <lineage>
        <taxon>Bacteria</taxon>
        <taxon>Bacillati</taxon>
        <taxon>Actinomycetota</taxon>
        <taxon>Actinomycetes</taxon>
        <taxon>Geodermatophilales</taxon>
        <taxon>Geodermatophilaceae</taxon>
        <taxon>Geodermatophilus</taxon>
    </lineage>
</organism>
<evidence type="ECO:0000313" key="9">
    <source>
        <dbReference type="Proteomes" id="UP000317484"/>
    </source>
</evidence>
<evidence type="ECO:0000256" key="4">
    <source>
        <dbReference type="PIRSR" id="PIRSR015582-1"/>
    </source>
</evidence>
<evidence type="ECO:0000256" key="3">
    <source>
        <dbReference type="ARBA" id="ARBA00022842"/>
    </source>
</evidence>
<sequence length="313" mass="33546">MVPYRSILFVPGHKPQWMDKALASGADCVVLDLEDSVPADLKAGARATVAESIRAVRARDPRVGLFVRVNPLDTRLTGADLEAVVVPGLTGVFAPKINTATDVLRYDALLDHFEARNGVEGLEYIVPVEMVAAIQNAREIATASPRVGAMIGPTAEHADIARAVGYRWTPEGEETLYLRSRVLLACREAGIHPLTGLWERLDDLVGLKTFAEKGRQLGFRGMIAIHPSHVPVVNEAFTPTADEVEFHEGLVAAYQAAAAAGSGAVRYRGVHIDKAHVDTARDWLAHARSLPGARLPGAQSAPVPTIDAPEGGR</sequence>
<dbReference type="RefSeq" id="WP_142460011.1">
    <property type="nucleotide sequence ID" value="NZ_FXTJ01000008.1"/>
</dbReference>
<dbReference type="InterPro" id="IPR040442">
    <property type="entry name" value="Pyrv_kinase-like_dom_sf"/>
</dbReference>
<dbReference type="AlphaFoldDB" id="A0A521FEX5"/>
<protein>
    <submittedName>
        <fullName evidence="8">Citrate lyase subunit beta / citryl-CoA lyase</fullName>
    </submittedName>
</protein>
<keyword evidence="9" id="KW-1185">Reference proteome</keyword>
<evidence type="ECO:0000256" key="2">
    <source>
        <dbReference type="ARBA" id="ARBA00022723"/>
    </source>
</evidence>
<feature type="binding site" evidence="5">
    <location>
        <position position="159"/>
    </location>
    <ligand>
        <name>Mg(2+)</name>
        <dbReference type="ChEBI" id="CHEBI:18420"/>
    </ligand>
</feature>
<dbReference type="GO" id="GO:0016829">
    <property type="term" value="F:lyase activity"/>
    <property type="evidence" value="ECO:0007669"/>
    <property type="project" value="UniProtKB-KW"/>
</dbReference>
<feature type="binding site" evidence="4">
    <location>
        <position position="68"/>
    </location>
    <ligand>
        <name>substrate</name>
    </ligand>
</feature>
<evidence type="ECO:0000256" key="1">
    <source>
        <dbReference type="ARBA" id="ARBA00001946"/>
    </source>
</evidence>
<dbReference type="Proteomes" id="UP000317484">
    <property type="component" value="Unassembled WGS sequence"/>
</dbReference>
<comment type="cofactor">
    <cofactor evidence="1">
        <name>Mg(2+)</name>
        <dbReference type="ChEBI" id="CHEBI:18420"/>
    </cofactor>
</comment>
<dbReference type="GO" id="GO:0006107">
    <property type="term" value="P:oxaloacetate metabolic process"/>
    <property type="evidence" value="ECO:0007669"/>
    <property type="project" value="TreeGrafter"/>
</dbReference>
<dbReference type="Gene3D" id="3.20.20.60">
    <property type="entry name" value="Phosphoenolpyruvate-binding domains"/>
    <property type="match status" value="1"/>
</dbReference>
<dbReference type="SUPFAM" id="SSF51621">
    <property type="entry name" value="Phosphoenolpyruvate/pyruvate domain"/>
    <property type="match status" value="1"/>
</dbReference>
<dbReference type="InterPro" id="IPR015813">
    <property type="entry name" value="Pyrv/PenolPyrv_kinase-like_dom"/>
</dbReference>
<feature type="region of interest" description="Disordered" evidence="6">
    <location>
        <begin position="294"/>
        <end position="313"/>
    </location>
</feature>
<dbReference type="PIRSF" id="PIRSF015582">
    <property type="entry name" value="Cit_lyase_B"/>
    <property type="match status" value="1"/>
</dbReference>
<dbReference type="GO" id="GO:0000287">
    <property type="term" value="F:magnesium ion binding"/>
    <property type="evidence" value="ECO:0007669"/>
    <property type="project" value="TreeGrafter"/>
</dbReference>
<dbReference type="InterPro" id="IPR005000">
    <property type="entry name" value="Aldolase/citrate-lyase_domain"/>
</dbReference>
<gene>
    <name evidence="8" type="ORF">SAMN06273567_108161</name>
</gene>
<evidence type="ECO:0000313" key="8">
    <source>
        <dbReference type="EMBL" id="SMO94645.1"/>
    </source>
</evidence>
<dbReference type="InterPro" id="IPR011206">
    <property type="entry name" value="Citrate_lyase_beta/mcl1/mcl2"/>
</dbReference>
<dbReference type="PANTHER" id="PTHR32308">
    <property type="entry name" value="LYASE BETA SUBUNIT, PUTATIVE (AFU_ORTHOLOGUE AFUA_4G13030)-RELATED"/>
    <property type="match status" value="1"/>
</dbReference>
<evidence type="ECO:0000256" key="6">
    <source>
        <dbReference type="SAM" id="MobiDB-lite"/>
    </source>
</evidence>
<proteinExistence type="predicted"/>
<name>A0A521FEX5_9ACTN</name>